<dbReference type="GO" id="GO:0032934">
    <property type="term" value="F:sterol binding"/>
    <property type="evidence" value="ECO:0007669"/>
    <property type="project" value="TreeGrafter"/>
</dbReference>
<dbReference type="InterPro" id="IPR001849">
    <property type="entry name" value="PH_domain"/>
</dbReference>
<dbReference type="Proteomes" id="UP000035681">
    <property type="component" value="Unplaced"/>
</dbReference>
<dbReference type="InterPro" id="IPR037239">
    <property type="entry name" value="OSBP_sf"/>
</dbReference>
<evidence type="ECO:0000256" key="8">
    <source>
        <dbReference type="SAM" id="Coils"/>
    </source>
</evidence>
<dbReference type="SUPFAM" id="SSF50729">
    <property type="entry name" value="PH domain-like"/>
    <property type="match status" value="1"/>
</dbReference>
<evidence type="ECO:0000313" key="11">
    <source>
        <dbReference type="WBParaSite" id="SSTP_0000191100.1"/>
    </source>
</evidence>
<dbReference type="AlphaFoldDB" id="A0A0K0DXE6"/>
<dbReference type="STRING" id="6248.A0A0K0DXE6"/>
<evidence type="ECO:0000256" key="7">
    <source>
        <dbReference type="RuleBase" id="RU003845"/>
    </source>
</evidence>
<dbReference type="PANTHER" id="PTHR10972:SF205">
    <property type="entry name" value="OXYSTEROL-BINDING PROTEIN 1"/>
    <property type="match status" value="1"/>
</dbReference>
<dbReference type="Gene3D" id="2.40.160.120">
    <property type="match status" value="1"/>
</dbReference>
<dbReference type="InterPro" id="IPR011993">
    <property type="entry name" value="PH-like_dom_sf"/>
</dbReference>
<evidence type="ECO:0000256" key="5">
    <source>
        <dbReference type="ARBA" id="ARBA00023121"/>
    </source>
</evidence>
<comment type="similarity">
    <text evidence="1 6">Belongs to the OSBP family.</text>
</comment>
<organism evidence="11">
    <name type="scientific">Strongyloides stercoralis</name>
    <name type="common">Threadworm</name>
    <dbReference type="NCBI Taxonomy" id="6248"/>
    <lineage>
        <taxon>Eukaryota</taxon>
        <taxon>Metazoa</taxon>
        <taxon>Ecdysozoa</taxon>
        <taxon>Nematoda</taxon>
        <taxon>Chromadorea</taxon>
        <taxon>Rhabditida</taxon>
        <taxon>Tylenchina</taxon>
        <taxon>Panagrolaimomorpha</taxon>
        <taxon>Strongyloidoidea</taxon>
        <taxon>Strongyloididae</taxon>
        <taxon>Strongyloides</taxon>
    </lineage>
</organism>
<dbReference type="FunFam" id="2.40.160.120:FF:000031">
    <property type="entry name" value="Oxysterol-binding protein 2"/>
    <property type="match status" value="1"/>
</dbReference>
<dbReference type="SUPFAM" id="SSF144000">
    <property type="entry name" value="Oxysterol-binding protein-like"/>
    <property type="match status" value="1"/>
</dbReference>
<evidence type="ECO:0000256" key="6">
    <source>
        <dbReference type="RuleBase" id="RU003844"/>
    </source>
</evidence>
<dbReference type="SMART" id="SM00233">
    <property type="entry name" value="PH"/>
    <property type="match status" value="1"/>
</dbReference>
<dbReference type="InterPro" id="IPR000648">
    <property type="entry name" value="Oxysterol-bd"/>
</dbReference>
<reference evidence="11" key="1">
    <citation type="submission" date="2015-08" db="UniProtKB">
        <authorList>
            <consortium name="WormBaseParasite"/>
        </authorList>
    </citation>
    <scope>IDENTIFICATION</scope>
</reference>
<keyword evidence="10" id="KW-1185">Reference proteome</keyword>
<evidence type="ECO:0000256" key="1">
    <source>
        <dbReference type="ARBA" id="ARBA00008842"/>
    </source>
</evidence>
<sequence>MSSSKNSQASSISSINTSLNLSNSFNNESNGTVVTILKQGWLQKWTNYIKGYQQRWFVLDSKCSLAYYRTQSEVNNTCRGSINLQEARIVSEKNTNNITISASTQVFHLKTQNENDRKNWINVLEQGRHQAICQAESEDDDLAIGNIECDFKPAIENFNKKLSDKINDVRKCETKSIKHLEGLLQSLNSLNNDNDVKKILSKVDKVKDSTRKMTLEIQAFVDEANKEIHKLSKAILHGQEQRKQLQAQLEALAKQHSKLEKAAEYNSKKNFSSKKSSIDSAFSSSNKEQISQDIIDMDDHPNNNEYYDDDSDDDLFEDACETFNKSGTKVFRKQQQDDSNLFDAKIVFKHTDENQQIHNQNTNSNSILSPKTMNGTVKVRRTKIPEKQNKPLNLWSIMKNCIGKELSKIPMPVNFNEPISYLQRITEDLEYAHLLDIASQKDSLEQLAYLAAFVSSCYASTGNRTTKPFNPLLGETFECDRTDDLGWRSITEQVSHHPPAAAHYAEGKDWELYQDFLLTSKFRGKYLSVQPIGTTHILFKNSNNHYTFKKVTTTVHNIIVGKLWIDNHGDMVIENHTTGDTCILKFHTYSYFSREPPRKVTGFVKDKNGFVHWYINGYWDKYIDIAKVTKQPKNKDASNGSIPVMETDEMIRVWTINEPLENSEKMYNFSQLTVTLNEEEDRVAPTDSRLRPDQRLMENGNWDEANRVKNLLEEKQRGVRRKREAEAQRAMQLGEPYKEYEPLWFEKTQDPYTGSVIHLFKQEYWKCKEDQDWSKCPEIF</sequence>
<dbReference type="PROSITE" id="PS50003">
    <property type="entry name" value="PH_DOMAIN"/>
    <property type="match status" value="1"/>
</dbReference>
<name>A0A0K0DXE6_STRER</name>
<evidence type="ECO:0000256" key="4">
    <source>
        <dbReference type="ARBA" id="ARBA00023055"/>
    </source>
</evidence>
<feature type="domain" description="PH" evidence="9">
    <location>
        <begin position="35"/>
        <end position="129"/>
    </location>
</feature>
<dbReference type="InterPro" id="IPR018494">
    <property type="entry name" value="Oxysterol-bd_CS"/>
</dbReference>
<keyword evidence="3" id="KW-0597">Phosphoprotein</keyword>
<feature type="coiled-coil region" evidence="8">
    <location>
        <begin position="235"/>
        <end position="262"/>
    </location>
</feature>
<evidence type="ECO:0000256" key="2">
    <source>
        <dbReference type="ARBA" id="ARBA00022448"/>
    </source>
</evidence>
<dbReference type="GO" id="GO:0005886">
    <property type="term" value="C:plasma membrane"/>
    <property type="evidence" value="ECO:0007669"/>
    <property type="project" value="TreeGrafter"/>
</dbReference>
<evidence type="ECO:0000259" key="9">
    <source>
        <dbReference type="PROSITE" id="PS50003"/>
    </source>
</evidence>
<dbReference type="Pfam" id="PF01237">
    <property type="entry name" value="Oxysterol_BP"/>
    <property type="match status" value="1"/>
</dbReference>
<evidence type="ECO:0000313" key="10">
    <source>
        <dbReference type="Proteomes" id="UP000035681"/>
    </source>
</evidence>
<keyword evidence="4 7" id="KW-0445">Lipid transport</keyword>
<dbReference type="Gene3D" id="2.30.29.30">
    <property type="entry name" value="Pleckstrin-homology domain (PH domain)/Phosphotyrosine-binding domain (PTB)"/>
    <property type="match status" value="1"/>
</dbReference>
<dbReference type="GO" id="GO:0006869">
    <property type="term" value="P:lipid transport"/>
    <property type="evidence" value="ECO:0007669"/>
    <property type="project" value="UniProtKB-KW"/>
</dbReference>
<dbReference type="WBParaSite" id="TCONS_00006340.p1">
    <property type="protein sequence ID" value="TCONS_00006340.p1"/>
    <property type="gene ID" value="XLOC_004495"/>
</dbReference>
<evidence type="ECO:0000256" key="3">
    <source>
        <dbReference type="ARBA" id="ARBA00022553"/>
    </source>
</evidence>
<dbReference type="Pfam" id="PF00169">
    <property type="entry name" value="PH"/>
    <property type="match status" value="1"/>
</dbReference>
<dbReference type="WBParaSite" id="SSTP_0000191100.1">
    <property type="protein sequence ID" value="SSTP_0000191100.1"/>
    <property type="gene ID" value="SSTP_0000191100"/>
</dbReference>
<proteinExistence type="inferred from homology"/>
<protein>
    <recommendedName>
        <fullName evidence="7">Oxysterol-binding protein</fullName>
    </recommendedName>
</protein>
<keyword evidence="5" id="KW-0446">Lipid-binding</keyword>
<keyword evidence="8" id="KW-0175">Coiled coil</keyword>
<dbReference type="PROSITE" id="PS01013">
    <property type="entry name" value="OSBP"/>
    <property type="match status" value="1"/>
</dbReference>
<keyword evidence="2 7" id="KW-0813">Transport</keyword>
<accession>A0A0K0DXE6</accession>
<dbReference type="PANTHER" id="PTHR10972">
    <property type="entry name" value="OXYSTEROL-BINDING PROTEIN-RELATED"/>
    <property type="match status" value="1"/>
</dbReference>
<dbReference type="GO" id="GO:0005829">
    <property type="term" value="C:cytosol"/>
    <property type="evidence" value="ECO:0007669"/>
    <property type="project" value="TreeGrafter"/>
</dbReference>
<dbReference type="GO" id="GO:0097038">
    <property type="term" value="C:perinuclear endoplasmic reticulum"/>
    <property type="evidence" value="ECO:0007669"/>
    <property type="project" value="TreeGrafter"/>
</dbReference>